<proteinExistence type="inferred from homology"/>
<dbReference type="EMBL" id="BMKB01000004">
    <property type="protein sequence ID" value="GGA54829.1"/>
    <property type="molecule type" value="Genomic_DNA"/>
</dbReference>
<feature type="transmembrane region" description="Helical" evidence="7">
    <location>
        <begin position="25"/>
        <end position="44"/>
    </location>
</feature>
<comment type="caution">
    <text evidence="8">The sequence shown here is derived from an EMBL/GenBank/DDBJ whole genome shotgun (WGS) entry which is preliminary data.</text>
</comment>
<sequence>MTFVFLVVILALIWAAVTGSFTLLNLLLGGAVSALAVMFIRDRVDQPYFLRRMGRIISLGALFFYELALSAWRVAVLVCRPNMHGQLRPAIFAFPLTVQSDQEITLLSNLLTLTPGTLGLDVSEDKKYLYVHALEYRDEEEMIANIRDGFEARIREVFEQ</sequence>
<evidence type="ECO:0000256" key="5">
    <source>
        <dbReference type="ARBA" id="ARBA00022989"/>
    </source>
</evidence>
<dbReference type="Proteomes" id="UP000596977">
    <property type="component" value="Unassembled WGS sequence"/>
</dbReference>
<evidence type="ECO:0000256" key="6">
    <source>
        <dbReference type="ARBA" id="ARBA00023136"/>
    </source>
</evidence>
<evidence type="ECO:0000313" key="9">
    <source>
        <dbReference type="Proteomes" id="UP000596977"/>
    </source>
</evidence>
<keyword evidence="3" id="KW-1003">Cell membrane</keyword>
<name>A0A916RGE9_9HYPH</name>
<dbReference type="AlphaFoldDB" id="A0A916RGE9"/>
<gene>
    <name evidence="8" type="ORF">GCM10011499_26230</name>
</gene>
<evidence type="ECO:0000256" key="2">
    <source>
        <dbReference type="ARBA" id="ARBA00006228"/>
    </source>
</evidence>
<evidence type="ECO:0000313" key="8">
    <source>
        <dbReference type="EMBL" id="GGA54829.1"/>
    </source>
</evidence>
<evidence type="ECO:0000256" key="7">
    <source>
        <dbReference type="SAM" id="Phobius"/>
    </source>
</evidence>
<keyword evidence="4 7" id="KW-0812">Transmembrane</keyword>
<keyword evidence="6 7" id="KW-0472">Membrane</keyword>
<evidence type="ECO:0000256" key="1">
    <source>
        <dbReference type="ARBA" id="ARBA00004651"/>
    </source>
</evidence>
<evidence type="ECO:0000256" key="4">
    <source>
        <dbReference type="ARBA" id="ARBA00022692"/>
    </source>
</evidence>
<evidence type="ECO:0000256" key="3">
    <source>
        <dbReference type="ARBA" id="ARBA00022475"/>
    </source>
</evidence>
<protein>
    <submittedName>
        <fullName evidence="8">Na+/H+ antiporter subunit E</fullName>
    </submittedName>
</protein>
<dbReference type="PANTHER" id="PTHR34584:SF1">
    <property type="entry name" value="NA(+)_H(+) ANTIPORTER SUBUNIT E1"/>
    <property type="match status" value="1"/>
</dbReference>
<comment type="similarity">
    <text evidence="2">Belongs to the CPA3 antiporters (TC 2.A.63) subunit E family.</text>
</comment>
<keyword evidence="9" id="KW-1185">Reference proteome</keyword>
<dbReference type="PANTHER" id="PTHR34584">
    <property type="entry name" value="NA(+)/H(+) ANTIPORTER SUBUNIT E1"/>
    <property type="match status" value="1"/>
</dbReference>
<dbReference type="PIRSF" id="PIRSF019239">
    <property type="entry name" value="MrpE"/>
    <property type="match status" value="1"/>
</dbReference>
<reference evidence="8 9" key="1">
    <citation type="journal article" date="2014" name="Int. J. Syst. Evol. Microbiol.">
        <title>Complete genome sequence of Corynebacterium casei LMG S-19264T (=DSM 44701T), isolated from a smear-ripened cheese.</title>
        <authorList>
            <consortium name="US DOE Joint Genome Institute (JGI-PGF)"/>
            <person name="Walter F."/>
            <person name="Albersmeier A."/>
            <person name="Kalinowski J."/>
            <person name="Ruckert C."/>
        </authorList>
    </citation>
    <scope>NUCLEOTIDE SEQUENCE [LARGE SCALE GENOMIC DNA]</scope>
    <source>
        <strain evidence="8 9">CGMCC 1.15896</strain>
    </source>
</reference>
<dbReference type="GO" id="GO:0008324">
    <property type="term" value="F:monoatomic cation transmembrane transporter activity"/>
    <property type="evidence" value="ECO:0007669"/>
    <property type="project" value="InterPro"/>
</dbReference>
<comment type="subcellular location">
    <subcellularLocation>
        <location evidence="1">Cell membrane</location>
        <topology evidence="1">Multi-pass membrane protein</topology>
    </subcellularLocation>
</comment>
<accession>A0A916RGE9</accession>
<keyword evidence="5 7" id="KW-1133">Transmembrane helix</keyword>
<feature type="transmembrane region" description="Helical" evidence="7">
    <location>
        <begin position="56"/>
        <end position="78"/>
    </location>
</feature>
<dbReference type="OrthoDB" id="9807187at2"/>
<dbReference type="InterPro" id="IPR002758">
    <property type="entry name" value="Cation_antiport_E"/>
</dbReference>
<dbReference type="GO" id="GO:0005886">
    <property type="term" value="C:plasma membrane"/>
    <property type="evidence" value="ECO:0007669"/>
    <property type="project" value="UniProtKB-SubCell"/>
</dbReference>
<dbReference type="Pfam" id="PF01899">
    <property type="entry name" value="MNHE"/>
    <property type="match status" value="1"/>
</dbReference>
<dbReference type="RefSeq" id="WP_127072096.1">
    <property type="nucleotide sequence ID" value="NZ_BMKB01000004.1"/>
</dbReference>
<organism evidence="8 9">
    <name type="scientific">Pelagibacterium lentulum</name>
    <dbReference type="NCBI Taxonomy" id="2029865"/>
    <lineage>
        <taxon>Bacteria</taxon>
        <taxon>Pseudomonadati</taxon>
        <taxon>Pseudomonadota</taxon>
        <taxon>Alphaproteobacteria</taxon>
        <taxon>Hyphomicrobiales</taxon>
        <taxon>Devosiaceae</taxon>
        <taxon>Pelagibacterium</taxon>
    </lineage>
</organism>